<evidence type="ECO:0000313" key="2">
    <source>
        <dbReference type="EMBL" id="KHK99017.1"/>
    </source>
</evidence>
<dbReference type="EMBL" id="JTDK01000006">
    <property type="protein sequence ID" value="KHK99017.1"/>
    <property type="molecule type" value="Genomic_DNA"/>
</dbReference>
<keyword evidence="3" id="KW-1185">Reference proteome</keyword>
<dbReference type="STRING" id="1348253.LK09_06670"/>
<accession>A0A0B2ABP6</accession>
<reference evidence="2 3" key="1">
    <citation type="submission" date="2014-11" db="EMBL/GenBank/DDBJ databases">
        <title>Genome sequence of Microbacterium mangrovi MUSC 115(T).</title>
        <authorList>
            <person name="Lee L.-H."/>
        </authorList>
    </citation>
    <scope>NUCLEOTIDE SEQUENCE [LARGE SCALE GENOMIC DNA]</scope>
    <source>
        <strain evidence="2 3">MUSC 115</strain>
    </source>
</reference>
<dbReference type="InterPro" id="IPR021678">
    <property type="entry name" value="DUF3263"/>
</dbReference>
<gene>
    <name evidence="2" type="ORF">LK09_06670</name>
</gene>
<comment type="caution">
    <text evidence="2">The sequence shown here is derived from an EMBL/GenBank/DDBJ whole genome shotgun (WGS) entry which is preliminary data.</text>
</comment>
<name>A0A0B2ABP6_9MICO</name>
<dbReference type="Pfam" id="PF11662">
    <property type="entry name" value="DUF3263"/>
    <property type="match status" value="1"/>
</dbReference>
<dbReference type="OrthoDB" id="3268863at2"/>
<evidence type="ECO:0000313" key="3">
    <source>
        <dbReference type="Proteomes" id="UP000031030"/>
    </source>
</evidence>
<evidence type="ECO:0000256" key="1">
    <source>
        <dbReference type="SAM" id="MobiDB-lite"/>
    </source>
</evidence>
<organism evidence="2 3">
    <name type="scientific">Microbacterium mangrovi</name>
    <dbReference type="NCBI Taxonomy" id="1348253"/>
    <lineage>
        <taxon>Bacteria</taxon>
        <taxon>Bacillati</taxon>
        <taxon>Actinomycetota</taxon>
        <taxon>Actinomycetes</taxon>
        <taxon>Micrococcales</taxon>
        <taxon>Microbacteriaceae</taxon>
        <taxon>Microbacterium</taxon>
    </lineage>
</organism>
<feature type="region of interest" description="Disordered" evidence="1">
    <location>
        <begin position="80"/>
        <end position="99"/>
    </location>
</feature>
<dbReference type="AlphaFoldDB" id="A0A0B2ABP6"/>
<evidence type="ECO:0008006" key="4">
    <source>
        <dbReference type="Google" id="ProtNLM"/>
    </source>
</evidence>
<proteinExistence type="predicted"/>
<sequence>MDAPAPGRLGERERSILEFEADWQDRAGGRHDGGKEEAIRARLGLTPPRYYQLLGRVIDTQAALAYDPVLVARLRRLQESRREQSRARLGGAQPGSDRR</sequence>
<dbReference type="Proteomes" id="UP000031030">
    <property type="component" value="Unassembled WGS sequence"/>
</dbReference>
<protein>
    <recommendedName>
        <fullName evidence="4">DUF3263 domain-containing protein</fullName>
    </recommendedName>
</protein>